<evidence type="ECO:0000256" key="1">
    <source>
        <dbReference type="PIRSR" id="PIRSR640198-1"/>
    </source>
</evidence>
<dbReference type="InterPro" id="IPR036597">
    <property type="entry name" value="Fido-like_dom_sf"/>
</dbReference>
<dbReference type="PANTHER" id="PTHR13504:SF38">
    <property type="entry name" value="FIDO DOMAIN-CONTAINING PROTEIN"/>
    <property type="match status" value="1"/>
</dbReference>
<evidence type="ECO:0000313" key="5">
    <source>
        <dbReference type="Proteomes" id="UP001143486"/>
    </source>
</evidence>
<dbReference type="Pfam" id="PF02661">
    <property type="entry name" value="Fic"/>
    <property type="match status" value="1"/>
</dbReference>
<dbReference type="PROSITE" id="PS51459">
    <property type="entry name" value="FIDO"/>
    <property type="match status" value="1"/>
</dbReference>
<dbReference type="InterPro" id="IPR040198">
    <property type="entry name" value="Fido_containing"/>
</dbReference>
<dbReference type="SUPFAM" id="SSF140931">
    <property type="entry name" value="Fic-like"/>
    <property type="match status" value="1"/>
</dbReference>
<gene>
    <name evidence="4" type="ORF">GCM10017621_22330</name>
</gene>
<keyword evidence="2" id="KW-0067">ATP-binding</keyword>
<keyword evidence="5" id="KW-1185">Reference proteome</keyword>
<evidence type="ECO:0000313" key="4">
    <source>
        <dbReference type="EMBL" id="GLK52725.1"/>
    </source>
</evidence>
<dbReference type="Gene3D" id="1.10.3290.10">
    <property type="entry name" value="Fido-like domain"/>
    <property type="match status" value="1"/>
</dbReference>
<proteinExistence type="predicted"/>
<reference evidence="4" key="1">
    <citation type="journal article" date="2014" name="Int. J. Syst. Evol. Microbiol.">
        <title>Complete genome sequence of Corynebacterium casei LMG S-19264T (=DSM 44701T), isolated from a smear-ripened cheese.</title>
        <authorList>
            <consortium name="US DOE Joint Genome Institute (JGI-PGF)"/>
            <person name="Walter F."/>
            <person name="Albersmeier A."/>
            <person name="Kalinowski J."/>
            <person name="Ruckert C."/>
        </authorList>
    </citation>
    <scope>NUCLEOTIDE SEQUENCE</scope>
    <source>
        <strain evidence="4">VKM B-1513</strain>
    </source>
</reference>
<comment type="caution">
    <text evidence="4">The sequence shown here is derived from an EMBL/GenBank/DDBJ whole genome shotgun (WGS) entry which is preliminary data.</text>
</comment>
<sequence length="450" mass="51046">MKPLPTPPDAREILSAMISKDPEAAMTFITARPEDHKGRYLHWEKLKRLPPPDGLTPEQYWAITKLSREKARREIPLSQKAGNAFWFTEPRILFSALRDLDMTSGGSILTRGHDLNAEDQRRYLARSLVEEPFSSSVLEGAATTRQAAREMIESGKTPRTRDERMVLNNYNALRFVKSLSDTPLTPELILEIHHIVTVGTLDSPEKCGVLRDDGDDITVQDEITGDVLHVPPGAASLPARLEALCAFANADHRDGEFIHPILKAIILHFMIGYDHPFVDGNGRTARALFYWYVLKADYWLLEYVSISKTIMEAPVQYGRAYLETESDDGDLTYFLIDQVNVLKRAVAQLFEYAERRKTLLDQFAGALRDESLNHRQTFLLNDAARGRVRQVTIAEHQRQQGVSYLTARADLEDLVERRLFRKKKQGRTSLYISAPDLVRRLGGEEAPGYS</sequence>
<dbReference type="Proteomes" id="UP001143486">
    <property type="component" value="Unassembled WGS sequence"/>
</dbReference>
<feature type="binding site" evidence="2">
    <location>
        <begin position="279"/>
        <end position="286"/>
    </location>
    <ligand>
        <name>ATP</name>
        <dbReference type="ChEBI" id="CHEBI:30616"/>
    </ligand>
</feature>
<evidence type="ECO:0000256" key="2">
    <source>
        <dbReference type="PIRSR" id="PIRSR640198-2"/>
    </source>
</evidence>
<feature type="active site" evidence="1">
    <location>
        <position position="275"/>
    </location>
</feature>
<dbReference type="AlphaFoldDB" id="A0A9W6IP98"/>
<dbReference type="PANTHER" id="PTHR13504">
    <property type="entry name" value="FIDO DOMAIN-CONTAINING PROTEIN DDB_G0283145"/>
    <property type="match status" value="1"/>
</dbReference>
<accession>A0A9W6IP98</accession>
<dbReference type="RefSeq" id="WP_271187088.1">
    <property type="nucleotide sequence ID" value="NZ_BSFE01000006.1"/>
</dbReference>
<dbReference type="EMBL" id="BSFE01000006">
    <property type="protein sequence ID" value="GLK52725.1"/>
    <property type="molecule type" value="Genomic_DNA"/>
</dbReference>
<keyword evidence="2" id="KW-0547">Nucleotide-binding</keyword>
<protein>
    <submittedName>
        <fullName evidence="4">Fic family protein</fullName>
    </submittedName>
</protein>
<organism evidence="4 5">
    <name type="scientific">Maricaulis virginensis</name>
    <dbReference type="NCBI Taxonomy" id="144022"/>
    <lineage>
        <taxon>Bacteria</taxon>
        <taxon>Pseudomonadati</taxon>
        <taxon>Pseudomonadota</taxon>
        <taxon>Alphaproteobacteria</taxon>
        <taxon>Maricaulales</taxon>
        <taxon>Maricaulaceae</taxon>
        <taxon>Maricaulis</taxon>
    </lineage>
</organism>
<name>A0A9W6IP98_9PROT</name>
<dbReference type="GO" id="GO:0005524">
    <property type="term" value="F:ATP binding"/>
    <property type="evidence" value="ECO:0007669"/>
    <property type="project" value="UniProtKB-KW"/>
</dbReference>
<reference evidence="4" key="2">
    <citation type="submission" date="2023-01" db="EMBL/GenBank/DDBJ databases">
        <authorList>
            <person name="Sun Q."/>
            <person name="Evtushenko L."/>
        </authorList>
    </citation>
    <scope>NUCLEOTIDE SEQUENCE</scope>
    <source>
        <strain evidence="4">VKM B-1513</strain>
    </source>
</reference>
<feature type="domain" description="Fido" evidence="3">
    <location>
        <begin position="184"/>
        <end position="337"/>
    </location>
</feature>
<evidence type="ECO:0000259" key="3">
    <source>
        <dbReference type="PROSITE" id="PS51459"/>
    </source>
</evidence>
<dbReference type="InterPro" id="IPR003812">
    <property type="entry name" value="Fido"/>
</dbReference>
<feature type="binding site" evidence="2">
    <location>
        <begin position="219"/>
        <end position="229"/>
    </location>
    <ligand>
        <name>ATP</name>
        <dbReference type="ChEBI" id="CHEBI:30616"/>
    </ligand>
</feature>